<dbReference type="InterPro" id="IPR044294">
    <property type="entry name" value="Lipase-like"/>
</dbReference>
<dbReference type="VEuPathDB" id="AmoebaDB:NAEGRDRAFT_76259"/>
<evidence type="ECO:0000259" key="1">
    <source>
        <dbReference type="Pfam" id="PF05057"/>
    </source>
</evidence>
<sequence>MVYHFIVLSHGNNGQHEDMEYLQHDIQLEFHKKYPILDSILPDDQLFALRPSSNSKDTHHGVAVGGKRMAQEIIEYFRKEILPKFTERNKKVKFSLIGHSLGGLYCRYAAYVLMNEYEDEFSKYFEPIGLTTICSPHLGSKRTSSGGWTDLYGNVVSTIANTYVGHFLGDTGKQLALSDPLLMEMSEPESKFISAWNSFKFKTLIGSTHYDISVPHSGACICAKSTFQPPQKGPIEFSIVGHSGFDSDNYSDIFTQDKELDFQVEDFDESIEFIPDSSNENLISTKMLNNLQKHVNCRRIHIQFSYPSFYHCMNGFVHDVVINKVKMHYWINKNENAAIDCVNTIARMVITDHSQ</sequence>
<proteinExistence type="predicted"/>
<dbReference type="InterPro" id="IPR029058">
    <property type="entry name" value="AB_hydrolase_fold"/>
</dbReference>
<dbReference type="eggNOG" id="KOG4372">
    <property type="taxonomic scope" value="Eukaryota"/>
</dbReference>
<name>D2W4C8_NAEGR</name>
<evidence type="ECO:0000313" key="2">
    <source>
        <dbReference type="EMBL" id="EFC36077.1"/>
    </source>
</evidence>
<dbReference type="OrthoDB" id="273452at2759"/>
<protein>
    <submittedName>
        <fullName evidence="2">Predicted protein</fullName>
    </submittedName>
</protein>
<organism evidence="3">
    <name type="scientific">Naegleria gruberi</name>
    <name type="common">Amoeba</name>
    <dbReference type="NCBI Taxonomy" id="5762"/>
    <lineage>
        <taxon>Eukaryota</taxon>
        <taxon>Discoba</taxon>
        <taxon>Heterolobosea</taxon>
        <taxon>Tetramitia</taxon>
        <taxon>Eutetramitia</taxon>
        <taxon>Vahlkampfiidae</taxon>
        <taxon>Naegleria</taxon>
    </lineage>
</organism>
<dbReference type="PANTHER" id="PTHR12482:SF62">
    <property type="entry name" value="LIPASE ROG1-RELATED"/>
    <property type="match status" value="1"/>
</dbReference>
<evidence type="ECO:0000313" key="3">
    <source>
        <dbReference type="Proteomes" id="UP000006671"/>
    </source>
</evidence>
<accession>D2W4C8</accession>
<dbReference type="KEGG" id="ngr:NAEGRDRAFT_76259"/>
<dbReference type="InterPro" id="IPR007751">
    <property type="entry name" value="DUF676_lipase-like"/>
</dbReference>
<dbReference type="PANTHER" id="PTHR12482">
    <property type="entry name" value="LIPASE ROG1-RELATED-RELATED"/>
    <property type="match status" value="1"/>
</dbReference>
<dbReference type="RefSeq" id="XP_002668821.1">
    <property type="nucleotide sequence ID" value="XM_002668775.1"/>
</dbReference>
<dbReference type="Pfam" id="PF05057">
    <property type="entry name" value="DUF676"/>
    <property type="match status" value="1"/>
</dbReference>
<feature type="domain" description="DUF676" evidence="1">
    <location>
        <begin position="4"/>
        <end position="215"/>
    </location>
</feature>
<keyword evidence="3" id="KW-1185">Reference proteome</keyword>
<dbReference type="Proteomes" id="UP000006671">
    <property type="component" value="Unassembled WGS sequence"/>
</dbReference>
<dbReference type="Gene3D" id="3.40.50.1820">
    <property type="entry name" value="alpha/beta hydrolase"/>
    <property type="match status" value="1"/>
</dbReference>
<dbReference type="EMBL" id="GG738948">
    <property type="protein sequence ID" value="EFC36077.1"/>
    <property type="molecule type" value="Genomic_DNA"/>
</dbReference>
<reference evidence="2 3" key="1">
    <citation type="journal article" date="2010" name="Cell">
        <title>The genome of Naegleria gruberi illuminates early eukaryotic versatility.</title>
        <authorList>
            <person name="Fritz-Laylin L.K."/>
            <person name="Prochnik S.E."/>
            <person name="Ginger M.L."/>
            <person name="Dacks J.B."/>
            <person name="Carpenter M.L."/>
            <person name="Field M.C."/>
            <person name="Kuo A."/>
            <person name="Paredez A."/>
            <person name="Chapman J."/>
            <person name="Pham J."/>
            <person name="Shu S."/>
            <person name="Neupane R."/>
            <person name="Cipriano M."/>
            <person name="Mancuso J."/>
            <person name="Tu H."/>
            <person name="Salamov A."/>
            <person name="Lindquist E."/>
            <person name="Shapiro H."/>
            <person name="Lucas S."/>
            <person name="Grigoriev I.V."/>
            <person name="Cande W.Z."/>
            <person name="Fulton C."/>
            <person name="Rokhsar D.S."/>
            <person name="Dawson S.C."/>
        </authorList>
    </citation>
    <scope>NUCLEOTIDE SEQUENCE [LARGE SCALE GENOMIC DNA]</scope>
    <source>
        <strain evidence="2 3">NEG-M</strain>
    </source>
</reference>
<dbReference type="SUPFAM" id="SSF53474">
    <property type="entry name" value="alpha/beta-Hydrolases"/>
    <property type="match status" value="1"/>
</dbReference>
<gene>
    <name evidence="2" type="ORF">NAEGRDRAFT_76259</name>
</gene>
<dbReference type="InParanoid" id="D2W4C8"/>
<dbReference type="AlphaFoldDB" id="D2W4C8"/>
<dbReference type="GeneID" id="8859789"/>